<dbReference type="PANTHER" id="PTHR33705">
    <property type="entry name" value="PHOSPHOCARRIER PROTEIN HPR"/>
    <property type="match status" value="1"/>
</dbReference>
<comment type="similarity">
    <text evidence="2">Belongs to the HPr family.</text>
</comment>
<dbReference type="PANTHER" id="PTHR33705:SF2">
    <property type="entry name" value="PHOSPHOCARRIER PROTEIN NPR"/>
    <property type="match status" value="1"/>
</dbReference>
<keyword evidence="3" id="KW-0963">Cytoplasm</keyword>
<dbReference type="InterPro" id="IPR035895">
    <property type="entry name" value="HPr-like_sf"/>
</dbReference>
<name>A0A0P1NWK4_9BACT</name>
<evidence type="ECO:0000256" key="2">
    <source>
        <dbReference type="ARBA" id="ARBA00010736"/>
    </source>
</evidence>
<proteinExistence type="inferred from homology"/>
<sequence length="104" mass="11564">MIKKEVEIKNRTGLHTRPAAMLVKLASKFKSDFFIEKNGMEINGKSIIGVMSLAAEQGSKLILKFDGEDEEEAAEAIVKLFESGFGELEELKEENKDGRSSKDN</sequence>
<dbReference type="GO" id="GO:0009401">
    <property type="term" value="P:phosphoenolpyruvate-dependent sugar phosphotransferase system"/>
    <property type="evidence" value="ECO:0007669"/>
    <property type="project" value="UniProtKB-KW"/>
</dbReference>
<feature type="domain" description="HPr" evidence="5">
    <location>
        <begin position="1"/>
        <end position="88"/>
    </location>
</feature>
<evidence type="ECO:0000313" key="7">
    <source>
        <dbReference type="Proteomes" id="UP000199197"/>
    </source>
</evidence>
<keyword evidence="7" id="KW-1185">Reference proteome</keyword>
<dbReference type="Gene3D" id="3.30.1340.10">
    <property type="entry name" value="HPr-like"/>
    <property type="match status" value="1"/>
</dbReference>
<dbReference type="PROSITE" id="PS51350">
    <property type="entry name" value="PTS_HPR_DOM"/>
    <property type="match status" value="1"/>
</dbReference>
<accession>A0A0P1NWK4</accession>
<dbReference type="CDD" id="cd00367">
    <property type="entry name" value="PTS-HPr_like"/>
    <property type="match status" value="1"/>
</dbReference>
<reference evidence="7" key="1">
    <citation type="submission" date="2015-11" db="EMBL/GenBank/DDBJ databases">
        <authorList>
            <person name="Varghese N."/>
        </authorList>
    </citation>
    <scope>NUCLEOTIDE SEQUENCE [LARGE SCALE GENOMIC DNA]</scope>
    <source>
        <strain evidence="7">JGI-23</strain>
    </source>
</reference>
<dbReference type="InterPro" id="IPR000032">
    <property type="entry name" value="HPr-like"/>
</dbReference>
<dbReference type="SUPFAM" id="SSF55594">
    <property type="entry name" value="HPr-like"/>
    <property type="match status" value="1"/>
</dbReference>
<comment type="subcellular location">
    <subcellularLocation>
        <location evidence="1">Cytoplasm</location>
    </subcellularLocation>
</comment>
<dbReference type="PROSITE" id="PS00369">
    <property type="entry name" value="PTS_HPR_HIS"/>
    <property type="match status" value="1"/>
</dbReference>
<dbReference type="InterPro" id="IPR001020">
    <property type="entry name" value="PTS_HPr_His_P_site"/>
</dbReference>
<dbReference type="GO" id="GO:0005737">
    <property type="term" value="C:cytoplasm"/>
    <property type="evidence" value="ECO:0007669"/>
    <property type="project" value="UniProtKB-SubCell"/>
</dbReference>
<evidence type="ECO:0000256" key="1">
    <source>
        <dbReference type="ARBA" id="ARBA00004496"/>
    </source>
</evidence>
<evidence type="ECO:0000256" key="3">
    <source>
        <dbReference type="ARBA" id="ARBA00022490"/>
    </source>
</evidence>
<evidence type="ECO:0000256" key="4">
    <source>
        <dbReference type="ARBA" id="ARBA00022683"/>
    </source>
</evidence>
<gene>
    <name evidence="6" type="ORF">JGI23_01424</name>
</gene>
<dbReference type="NCBIfam" id="TIGR01003">
    <property type="entry name" value="PTS_HPr_family"/>
    <property type="match status" value="1"/>
</dbReference>
<evidence type="ECO:0000259" key="5">
    <source>
        <dbReference type="PROSITE" id="PS51350"/>
    </source>
</evidence>
<dbReference type="AlphaFoldDB" id="A0A0P1NWK4"/>
<dbReference type="Proteomes" id="UP000199197">
    <property type="component" value="Unassembled WGS sequence"/>
</dbReference>
<dbReference type="OrthoDB" id="9809047at2"/>
<dbReference type="Pfam" id="PF00381">
    <property type="entry name" value="PTS-HPr"/>
    <property type="match status" value="1"/>
</dbReference>
<keyword evidence="4" id="KW-0598">Phosphotransferase system</keyword>
<dbReference type="EMBL" id="CZVW01000015">
    <property type="protein sequence ID" value="CUT03202.1"/>
    <property type="molecule type" value="Genomic_DNA"/>
</dbReference>
<organism evidence="6 7">
    <name type="scientific">Candidatus Chryseopegocella kryptomonas</name>
    <dbReference type="NCBI Taxonomy" id="1633643"/>
    <lineage>
        <taxon>Bacteria</taxon>
        <taxon>Pseudomonadati</taxon>
        <taxon>Candidatus Kryptoniota</taxon>
        <taxon>Candidatus Chryseopegocella</taxon>
    </lineage>
</organism>
<dbReference type="InterPro" id="IPR050399">
    <property type="entry name" value="HPr"/>
</dbReference>
<dbReference type="PRINTS" id="PR00107">
    <property type="entry name" value="PHOSPHOCPHPR"/>
</dbReference>
<dbReference type="RefSeq" id="WP_092350323.1">
    <property type="nucleotide sequence ID" value="NZ_CZVW01000015.1"/>
</dbReference>
<protein>
    <submittedName>
        <fullName evidence="6">Phosphocarrier protein</fullName>
    </submittedName>
</protein>
<evidence type="ECO:0000313" key="6">
    <source>
        <dbReference type="EMBL" id="CUT03202.1"/>
    </source>
</evidence>